<accession>A0A165B3X3</accession>
<keyword evidence="2" id="KW-1185">Reference proteome</keyword>
<evidence type="ECO:0000313" key="2">
    <source>
        <dbReference type="Proteomes" id="UP000077266"/>
    </source>
</evidence>
<dbReference type="Proteomes" id="UP000077266">
    <property type="component" value="Unassembled WGS sequence"/>
</dbReference>
<protein>
    <submittedName>
        <fullName evidence="1">Uncharacterized protein</fullName>
    </submittedName>
</protein>
<dbReference type="Gene3D" id="3.80.10.10">
    <property type="entry name" value="Ribonuclease Inhibitor"/>
    <property type="match status" value="1"/>
</dbReference>
<dbReference type="SUPFAM" id="SSF52047">
    <property type="entry name" value="RNI-like"/>
    <property type="match status" value="1"/>
</dbReference>
<sequence>MALTTSTAVSSTPALLDAQTAVILQLQSQLATLEAAATTAHETMIAAIMENERAKDAVQHARDALAAVHQTFARVGAFPAIGYLHVPARQRVFNDDVLAEIFKAWNALPEADNEPDISSSRIAPAFTAASVSKQWRSVALCTPSIWTTVFIDFTFCDGAEEHINLILTRSHNQSLVVELENVPVKNRILFSQIRDDLIAQLLGRARDLIINLQLDFVDFDTSFLPLLQSNMPVLDTLVFKNAHALYMRDVTSGTKLLTLAPNLRVLDLSYVPYALIDAAALPNLESFASGDDFLPQTVVYIATVWRKLVKLEVGNLPAMHMGPSFGTGVFPRLESLVCRGPHTSLGVMSPHTAPALCDLSIMYHSTALRELRNFTQHAGSVSKIQRLTLTAVRATSDLWTSIVDLLSNLSALILEEFTATELAAVFSTWSTESKFMLPPKLSALHLMHCDFNDMSIRLIVDWIAARHAGTRDQNDVLPLDQIRILQEGWLSNEQQVFPQWVIPRLQQLVAHVEVNTSELNFVDDPCVTFNARPA</sequence>
<dbReference type="EMBL" id="KV426566">
    <property type="protein sequence ID" value="KZV79775.1"/>
    <property type="molecule type" value="Genomic_DNA"/>
</dbReference>
<dbReference type="InterPro" id="IPR032675">
    <property type="entry name" value="LRR_dom_sf"/>
</dbReference>
<evidence type="ECO:0000313" key="1">
    <source>
        <dbReference type="EMBL" id="KZV79775.1"/>
    </source>
</evidence>
<dbReference type="OrthoDB" id="3225069at2759"/>
<name>A0A165B3X3_EXIGL</name>
<organism evidence="1 2">
    <name type="scientific">Exidia glandulosa HHB12029</name>
    <dbReference type="NCBI Taxonomy" id="1314781"/>
    <lineage>
        <taxon>Eukaryota</taxon>
        <taxon>Fungi</taxon>
        <taxon>Dikarya</taxon>
        <taxon>Basidiomycota</taxon>
        <taxon>Agaricomycotina</taxon>
        <taxon>Agaricomycetes</taxon>
        <taxon>Auriculariales</taxon>
        <taxon>Exidiaceae</taxon>
        <taxon>Exidia</taxon>
    </lineage>
</organism>
<dbReference type="AlphaFoldDB" id="A0A165B3X3"/>
<proteinExistence type="predicted"/>
<reference evidence="1 2" key="1">
    <citation type="journal article" date="2016" name="Mol. Biol. Evol.">
        <title>Comparative Genomics of Early-Diverging Mushroom-Forming Fungi Provides Insights into the Origins of Lignocellulose Decay Capabilities.</title>
        <authorList>
            <person name="Nagy L.G."/>
            <person name="Riley R."/>
            <person name="Tritt A."/>
            <person name="Adam C."/>
            <person name="Daum C."/>
            <person name="Floudas D."/>
            <person name="Sun H."/>
            <person name="Yadav J.S."/>
            <person name="Pangilinan J."/>
            <person name="Larsson K.H."/>
            <person name="Matsuura K."/>
            <person name="Barry K."/>
            <person name="Labutti K."/>
            <person name="Kuo R."/>
            <person name="Ohm R.A."/>
            <person name="Bhattacharya S.S."/>
            <person name="Shirouzu T."/>
            <person name="Yoshinaga Y."/>
            <person name="Martin F.M."/>
            <person name="Grigoriev I.V."/>
            <person name="Hibbett D.S."/>
        </authorList>
    </citation>
    <scope>NUCLEOTIDE SEQUENCE [LARGE SCALE GENOMIC DNA]</scope>
    <source>
        <strain evidence="1 2">HHB12029</strain>
    </source>
</reference>
<dbReference type="InParanoid" id="A0A165B3X3"/>
<gene>
    <name evidence="1" type="ORF">EXIGLDRAFT_846230</name>
</gene>